<organism evidence="3 4">
    <name type="scientific">Apteryx owenii</name>
    <name type="common">Little spotted kiwi</name>
    <dbReference type="NCBI Taxonomy" id="8824"/>
    <lineage>
        <taxon>Eukaryota</taxon>
        <taxon>Metazoa</taxon>
        <taxon>Chordata</taxon>
        <taxon>Craniata</taxon>
        <taxon>Vertebrata</taxon>
        <taxon>Euteleostomi</taxon>
        <taxon>Archelosauria</taxon>
        <taxon>Archosauria</taxon>
        <taxon>Dinosauria</taxon>
        <taxon>Saurischia</taxon>
        <taxon>Theropoda</taxon>
        <taxon>Coelurosauria</taxon>
        <taxon>Aves</taxon>
        <taxon>Palaeognathae</taxon>
        <taxon>Apterygiformes</taxon>
        <taxon>Apterygidae</taxon>
        <taxon>Apteryx</taxon>
    </lineage>
</organism>
<feature type="region of interest" description="Disordered" evidence="2">
    <location>
        <begin position="43"/>
        <end position="103"/>
    </location>
</feature>
<sequence length="291" mass="31721">MPSLRSPSSGRACPCKHLPKSLLKHIFGRQFLCLPLSPREEPRPVGWCGTGGGGDRQAPPPERARRGGRPRARRKARTWGPHRGRGSAVQQHAGVPAGPRAPAAGAAWEPFGGKSLEEIWEAATPRLTTFPTIRVRGSVWSRRSLVAARRRAQRVLGVDLSPVVRVRRFPLAPREGPSVRRLAWGPSSTSTFFSHRATSLVQKSTQEVIFQRNLLSCLYNKAPPDSCFFFFFFFLSPLSDGLCMLCGVALVCAQGILNPKHSQVSVYADQGCIKNGGSGLVAVLDGAKTFF</sequence>
<evidence type="ECO:0000256" key="1">
    <source>
        <dbReference type="ARBA" id="ARBA00022553"/>
    </source>
</evidence>
<dbReference type="Proteomes" id="UP000694424">
    <property type="component" value="Unplaced"/>
</dbReference>
<evidence type="ECO:0000313" key="4">
    <source>
        <dbReference type="Proteomes" id="UP000694424"/>
    </source>
</evidence>
<feature type="compositionally biased region" description="Low complexity" evidence="2">
    <location>
        <begin position="93"/>
        <end position="103"/>
    </location>
</feature>
<dbReference type="PANTHER" id="PTHR14484">
    <property type="entry name" value="COILED-COIL DOMAIN-CONTAINING PROTEIN 71"/>
    <property type="match status" value="1"/>
</dbReference>
<accession>A0A8B9PCL8</accession>
<evidence type="ECO:0000256" key="2">
    <source>
        <dbReference type="SAM" id="MobiDB-lite"/>
    </source>
</evidence>
<reference evidence="3" key="1">
    <citation type="submission" date="2025-08" db="UniProtKB">
        <authorList>
            <consortium name="Ensembl"/>
        </authorList>
    </citation>
    <scope>IDENTIFICATION</scope>
</reference>
<dbReference type="Ensembl" id="ENSAOWT00000011463.1">
    <property type="protein sequence ID" value="ENSAOWP00000010097.1"/>
    <property type="gene ID" value="ENSAOWG00000006940.1"/>
</dbReference>
<dbReference type="AlphaFoldDB" id="A0A8B9PCL8"/>
<dbReference type="InterPro" id="IPR026695">
    <property type="entry name" value="Ccdc71/71L"/>
</dbReference>
<protein>
    <submittedName>
        <fullName evidence="3">Uncharacterized protein</fullName>
    </submittedName>
</protein>
<reference evidence="3" key="2">
    <citation type="submission" date="2025-09" db="UniProtKB">
        <authorList>
            <consortium name="Ensembl"/>
        </authorList>
    </citation>
    <scope>IDENTIFICATION</scope>
</reference>
<feature type="compositionally biased region" description="Basic residues" evidence="2">
    <location>
        <begin position="66"/>
        <end position="85"/>
    </location>
</feature>
<name>A0A8B9PCL8_APTOW</name>
<keyword evidence="1" id="KW-0597">Phosphoprotein</keyword>
<dbReference type="PANTHER" id="PTHR14484:SF1">
    <property type="entry name" value="COILED-COIL DOMAIN-CONTAINING PROTEIN 71L"/>
    <property type="match status" value="1"/>
</dbReference>
<keyword evidence="4" id="KW-1185">Reference proteome</keyword>
<evidence type="ECO:0000313" key="3">
    <source>
        <dbReference type="Ensembl" id="ENSAOWP00000010097.1"/>
    </source>
</evidence>
<proteinExistence type="predicted"/>